<sequence length="71" mass="7763">MGVWSKAITDEFSGQYVNSHNFFVRHGIGYHAHGSRVTASSTGANAMLKYFMVTDLAEELGRAALEDAPNE</sequence>
<dbReference type="Proteomes" id="UP000299102">
    <property type="component" value="Unassembled WGS sequence"/>
</dbReference>
<accession>A0A4C1TWM6</accession>
<name>A0A4C1TWM6_EUMVA</name>
<comment type="caution">
    <text evidence="1">The sequence shown here is derived from an EMBL/GenBank/DDBJ whole genome shotgun (WGS) entry which is preliminary data.</text>
</comment>
<gene>
    <name evidence="1" type="ORF">EVAR_93858_1</name>
</gene>
<protein>
    <submittedName>
        <fullName evidence="1">Uncharacterized protein</fullName>
    </submittedName>
</protein>
<dbReference type="AlphaFoldDB" id="A0A4C1TWM6"/>
<reference evidence="1 2" key="1">
    <citation type="journal article" date="2019" name="Commun. Biol.">
        <title>The bagworm genome reveals a unique fibroin gene that provides high tensile strength.</title>
        <authorList>
            <person name="Kono N."/>
            <person name="Nakamura H."/>
            <person name="Ohtoshi R."/>
            <person name="Tomita M."/>
            <person name="Numata K."/>
            <person name="Arakawa K."/>
        </authorList>
    </citation>
    <scope>NUCLEOTIDE SEQUENCE [LARGE SCALE GENOMIC DNA]</scope>
</reference>
<dbReference type="EMBL" id="BGZK01000097">
    <property type="protein sequence ID" value="GBP18453.1"/>
    <property type="molecule type" value="Genomic_DNA"/>
</dbReference>
<organism evidence="1 2">
    <name type="scientific">Eumeta variegata</name>
    <name type="common">Bagworm moth</name>
    <name type="synonym">Eumeta japonica</name>
    <dbReference type="NCBI Taxonomy" id="151549"/>
    <lineage>
        <taxon>Eukaryota</taxon>
        <taxon>Metazoa</taxon>
        <taxon>Ecdysozoa</taxon>
        <taxon>Arthropoda</taxon>
        <taxon>Hexapoda</taxon>
        <taxon>Insecta</taxon>
        <taxon>Pterygota</taxon>
        <taxon>Neoptera</taxon>
        <taxon>Endopterygota</taxon>
        <taxon>Lepidoptera</taxon>
        <taxon>Glossata</taxon>
        <taxon>Ditrysia</taxon>
        <taxon>Tineoidea</taxon>
        <taxon>Psychidae</taxon>
        <taxon>Oiketicinae</taxon>
        <taxon>Eumeta</taxon>
    </lineage>
</organism>
<proteinExistence type="predicted"/>
<evidence type="ECO:0000313" key="1">
    <source>
        <dbReference type="EMBL" id="GBP18453.1"/>
    </source>
</evidence>
<evidence type="ECO:0000313" key="2">
    <source>
        <dbReference type="Proteomes" id="UP000299102"/>
    </source>
</evidence>
<keyword evidence="2" id="KW-1185">Reference proteome</keyword>